<dbReference type="EMBL" id="AMZH03001097">
    <property type="protein sequence ID" value="RRT80642.1"/>
    <property type="molecule type" value="Genomic_DNA"/>
</dbReference>
<protein>
    <submittedName>
        <fullName evidence="2">Uncharacterized protein</fullName>
    </submittedName>
</protein>
<sequence>MSCMQHHFSSGRSSRKARKPEREGREGRRWPFDQLGVLSRGCRRLGREGGREEEEGMEVEKWWDRRGKRPTGVLYCRCHHSGFGRRWFGFGGRKHSLT</sequence>
<name>A0A427AWK7_ENSVE</name>
<gene>
    <name evidence="2" type="ORF">B296_00018307</name>
</gene>
<evidence type="ECO:0000256" key="1">
    <source>
        <dbReference type="SAM" id="MobiDB-lite"/>
    </source>
</evidence>
<organism evidence="2 3">
    <name type="scientific">Ensete ventricosum</name>
    <name type="common">Abyssinian banana</name>
    <name type="synonym">Musa ensete</name>
    <dbReference type="NCBI Taxonomy" id="4639"/>
    <lineage>
        <taxon>Eukaryota</taxon>
        <taxon>Viridiplantae</taxon>
        <taxon>Streptophyta</taxon>
        <taxon>Embryophyta</taxon>
        <taxon>Tracheophyta</taxon>
        <taxon>Spermatophyta</taxon>
        <taxon>Magnoliopsida</taxon>
        <taxon>Liliopsida</taxon>
        <taxon>Zingiberales</taxon>
        <taxon>Musaceae</taxon>
        <taxon>Ensete</taxon>
    </lineage>
</organism>
<reference evidence="2 3" key="1">
    <citation type="journal article" date="2014" name="Agronomy (Basel)">
        <title>A Draft Genome Sequence for Ensete ventricosum, the Drought-Tolerant Tree Against Hunger.</title>
        <authorList>
            <person name="Harrison J."/>
            <person name="Moore K.A."/>
            <person name="Paszkiewicz K."/>
            <person name="Jones T."/>
            <person name="Grant M."/>
            <person name="Ambacheew D."/>
            <person name="Muzemil S."/>
            <person name="Studholme D.J."/>
        </authorList>
    </citation>
    <scope>NUCLEOTIDE SEQUENCE [LARGE SCALE GENOMIC DNA]</scope>
</reference>
<comment type="caution">
    <text evidence="2">The sequence shown here is derived from an EMBL/GenBank/DDBJ whole genome shotgun (WGS) entry which is preliminary data.</text>
</comment>
<feature type="region of interest" description="Disordered" evidence="1">
    <location>
        <begin position="1"/>
        <end position="29"/>
    </location>
</feature>
<dbReference type="AlphaFoldDB" id="A0A427AWK7"/>
<proteinExistence type="predicted"/>
<dbReference type="Proteomes" id="UP000287651">
    <property type="component" value="Unassembled WGS sequence"/>
</dbReference>
<evidence type="ECO:0000313" key="2">
    <source>
        <dbReference type="EMBL" id="RRT80642.1"/>
    </source>
</evidence>
<feature type="compositionally biased region" description="Basic and acidic residues" evidence="1">
    <location>
        <begin position="20"/>
        <end position="29"/>
    </location>
</feature>
<accession>A0A427AWK7</accession>
<evidence type="ECO:0000313" key="3">
    <source>
        <dbReference type="Proteomes" id="UP000287651"/>
    </source>
</evidence>